<feature type="region of interest" description="Disordered" evidence="1">
    <location>
        <begin position="219"/>
        <end position="248"/>
    </location>
</feature>
<reference evidence="4" key="1">
    <citation type="submission" date="2025-08" db="UniProtKB">
        <authorList>
            <consortium name="RefSeq"/>
        </authorList>
    </citation>
    <scope>IDENTIFICATION</scope>
</reference>
<feature type="signal peptide" evidence="2">
    <location>
        <begin position="1"/>
        <end position="22"/>
    </location>
</feature>
<dbReference type="PANTHER" id="PTHR24023">
    <property type="entry name" value="COLLAGEN ALPHA"/>
    <property type="match status" value="1"/>
</dbReference>
<dbReference type="RefSeq" id="XP_014667983.1">
    <property type="nucleotide sequence ID" value="XM_014812497.1"/>
</dbReference>
<evidence type="ECO:0000256" key="2">
    <source>
        <dbReference type="SAM" id="SignalP"/>
    </source>
</evidence>
<evidence type="ECO:0000256" key="1">
    <source>
        <dbReference type="SAM" id="MobiDB-lite"/>
    </source>
</evidence>
<keyword evidence="3" id="KW-1185">Reference proteome</keyword>
<feature type="compositionally biased region" description="Low complexity" evidence="1">
    <location>
        <begin position="440"/>
        <end position="457"/>
    </location>
</feature>
<name>A0ABM1E712_PRICU</name>
<feature type="compositionally biased region" description="Low complexity" evidence="1">
    <location>
        <begin position="408"/>
        <end position="417"/>
    </location>
</feature>
<accession>A0ABM1E712</accession>
<feature type="compositionally biased region" description="Basic and acidic residues" evidence="1">
    <location>
        <begin position="582"/>
        <end position="592"/>
    </location>
</feature>
<feature type="region of interest" description="Disordered" evidence="1">
    <location>
        <begin position="54"/>
        <end position="80"/>
    </location>
</feature>
<keyword evidence="2" id="KW-0732">Signal</keyword>
<feature type="chain" id="PRO_5046490281" evidence="2">
    <location>
        <begin position="23"/>
        <end position="592"/>
    </location>
</feature>
<feature type="compositionally biased region" description="Low complexity" evidence="1">
    <location>
        <begin position="488"/>
        <end position="505"/>
    </location>
</feature>
<evidence type="ECO:0000313" key="3">
    <source>
        <dbReference type="Proteomes" id="UP000695022"/>
    </source>
</evidence>
<feature type="compositionally biased region" description="Basic residues" evidence="1">
    <location>
        <begin position="327"/>
        <end position="336"/>
    </location>
</feature>
<feature type="compositionally biased region" description="Low complexity" evidence="1">
    <location>
        <begin position="237"/>
        <end position="247"/>
    </location>
</feature>
<gene>
    <name evidence="4" type="primary">LOC106809419</name>
</gene>
<feature type="region of interest" description="Disordered" evidence="1">
    <location>
        <begin position="310"/>
        <end position="351"/>
    </location>
</feature>
<feature type="region of interest" description="Disordered" evidence="1">
    <location>
        <begin position="368"/>
        <end position="592"/>
    </location>
</feature>
<protein>
    <submittedName>
        <fullName evidence="4">S-antigen protein-like</fullName>
    </submittedName>
</protein>
<organism evidence="3 4">
    <name type="scientific">Priapulus caudatus</name>
    <name type="common">Priapulid worm</name>
    <dbReference type="NCBI Taxonomy" id="37621"/>
    <lineage>
        <taxon>Eukaryota</taxon>
        <taxon>Metazoa</taxon>
        <taxon>Ecdysozoa</taxon>
        <taxon>Scalidophora</taxon>
        <taxon>Priapulida</taxon>
        <taxon>Priapulimorpha</taxon>
        <taxon>Priapulimorphida</taxon>
        <taxon>Priapulidae</taxon>
        <taxon>Priapulus</taxon>
    </lineage>
</organism>
<dbReference type="Proteomes" id="UP000695022">
    <property type="component" value="Unplaced"/>
</dbReference>
<sequence>MQGRSVALRWLCLLLAAHTCVCQKAGRQYGDKLQSLLTGDNTATLISTFSDVLSPGNSPRNAPASGALRGLLKTDGSNERGKGVAQTTALLNGFTKFVLPLVQSGADSQGGSMLGPFGNARDRLQRRLTGGLSGYGSQRATLEEEDDYSHANAEKLTLGRRRKGRKKSDDISLYDVVHIIRQLDDQTGYGSGEVVKHLQVSKQDADHWINTKGRVRSDGKWYERSNQHPQRRRRNRNYGNRHYNSGRTYKPLHARFSTKETDEGSDIINYDYEDDNRREENLDDERESIFRGSYVGGDSNLLTGRFGLGNVRGRGDSIGEPGNQLPRRPRRVRPHPRGAGVNSDFSQPRELAGNDQFIRHLRRERLGGSPLHQGRSLDRPHSFPGPSRPGGRSIYPGLSGPGGPPTYPGSSGPRGSPTFHGPSELRGPSAYPGPSGPGGPSTYAGPSGPGGPSTYPGPSGPGGPSAYPRPSGPGGPSAYPGPSGPGGPSTYAGPSGPGGPSTYPRPSGPGGPSAYPGPSGPGGPSAYPGPSGIGGPSAYHGPSELRGPSTYPGPSGIGGPSTYPGESAGPSDSYPNYSRVPYQRERLPYRNA</sequence>
<dbReference type="PANTHER" id="PTHR24023:SF1082">
    <property type="entry name" value="COLLAGEN TRIPLE HELIX REPEAT"/>
    <property type="match status" value="1"/>
</dbReference>
<evidence type="ECO:0000313" key="4">
    <source>
        <dbReference type="RefSeq" id="XP_014667983.1"/>
    </source>
</evidence>
<dbReference type="InterPro" id="IPR050149">
    <property type="entry name" value="Collagen_superfamily"/>
</dbReference>
<dbReference type="GeneID" id="106809419"/>
<proteinExistence type="predicted"/>